<evidence type="ECO:0000313" key="3">
    <source>
        <dbReference type="Proteomes" id="UP001314170"/>
    </source>
</evidence>
<organism evidence="2 3">
    <name type="scientific">Dovyalis caffra</name>
    <dbReference type="NCBI Taxonomy" id="77055"/>
    <lineage>
        <taxon>Eukaryota</taxon>
        <taxon>Viridiplantae</taxon>
        <taxon>Streptophyta</taxon>
        <taxon>Embryophyta</taxon>
        <taxon>Tracheophyta</taxon>
        <taxon>Spermatophyta</taxon>
        <taxon>Magnoliopsida</taxon>
        <taxon>eudicotyledons</taxon>
        <taxon>Gunneridae</taxon>
        <taxon>Pentapetalae</taxon>
        <taxon>rosids</taxon>
        <taxon>fabids</taxon>
        <taxon>Malpighiales</taxon>
        <taxon>Salicaceae</taxon>
        <taxon>Flacourtieae</taxon>
        <taxon>Dovyalis</taxon>
    </lineage>
</organism>
<comment type="caution">
    <text evidence="2">The sequence shown here is derived from an EMBL/GenBank/DDBJ whole genome shotgun (WGS) entry which is preliminary data.</text>
</comment>
<name>A0AAV1S5T4_9ROSI</name>
<proteinExistence type="predicted"/>
<dbReference type="Proteomes" id="UP001314170">
    <property type="component" value="Unassembled WGS sequence"/>
</dbReference>
<dbReference type="EMBL" id="CAWUPB010001173">
    <property type="protein sequence ID" value="CAK7346781.1"/>
    <property type="molecule type" value="Genomic_DNA"/>
</dbReference>
<dbReference type="AlphaFoldDB" id="A0AAV1S5T4"/>
<feature type="region of interest" description="Disordered" evidence="1">
    <location>
        <begin position="18"/>
        <end position="38"/>
    </location>
</feature>
<keyword evidence="3" id="KW-1185">Reference proteome</keyword>
<protein>
    <submittedName>
        <fullName evidence="2">Uncharacterized protein</fullName>
    </submittedName>
</protein>
<sequence>MGSQASARGQANVTLAAGMTKIQKGKTEKSGATDPETQNCMVRIDIPMKSAQSMWKRMIPLLMDLASRGRLEIANSYEVGGDDVVGKDTDLFIDSKGQICHLKVEKLRQSIPMACE</sequence>
<evidence type="ECO:0000313" key="2">
    <source>
        <dbReference type="EMBL" id="CAK7346781.1"/>
    </source>
</evidence>
<accession>A0AAV1S5T4</accession>
<evidence type="ECO:0000256" key="1">
    <source>
        <dbReference type="SAM" id="MobiDB-lite"/>
    </source>
</evidence>
<reference evidence="2 3" key="1">
    <citation type="submission" date="2024-01" db="EMBL/GenBank/DDBJ databases">
        <authorList>
            <person name="Waweru B."/>
        </authorList>
    </citation>
    <scope>NUCLEOTIDE SEQUENCE [LARGE SCALE GENOMIC DNA]</scope>
</reference>
<gene>
    <name evidence="2" type="ORF">DCAF_LOCUS19459</name>
</gene>